<evidence type="ECO:0000259" key="1">
    <source>
        <dbReference type="Pfam" id="PF07615"/>
    </source>
</evidence>
<dbReference type="EMBL" id="JAQQAL010000010">
    <property type="protein sequence ID" value="MDC7225948.1"/>
    <property type="molecule type" value="Genomic_DNA"/>
</dbReference>
<proteinExistence type="predicted"/>
<dbReference type="Proteomes" id="UP001221217">
    <property type="component" value="Unassembled WGS sequence"/>
</dbReference>
<comment type="caution">
    <text evidence="2">The sequence shown here is derived from an EMBL/GenBank/DDBJ whole genome shotgun (WGS) entry which is preliminary data.</text>
</comment>
<dbReference type="SUPFAM" id="SSF89957">
    <property type="entry name" value="MTH1187/YkoF-like"/>
    <property type="match status" value="1"/>
</dbReference>
<dbReference type="Pfam" id="PF07615">
    <property type="entry name" value="Ykof"/>
    <property type="match status" value="2"/>
</dbReference>
<dbReference type="Gene3D" id="3.30.70.930">
    <property type="match status" value="2"/>
</dbReference>
<accession>A0AAJ1MI59</accession>
<evidence type="ECO:0000313" key="2">
    <source>
        <dbReference type="EMBL" id="MDC7225948.1"/>
    </source>
</evidence>
<protein>
    <submittedName>
        <fullName evidence="2">YkoF family thiamine/hydroxymethylpyrimidine-binding protein</fullName>
    </submittedName>
</protein>
<dbReference type="AlphaFoldDB" id="A0AAJ1MI59"/>
<gene>
    <name evidence="2" type="ORF">PQJ61_04190</name>
</gene>
<feature type="domain" description="Thiamin/hydroxymethyl pyrimidine-binding YkoF putative" evidence="1">
    <location>
        <begin position="10"/>
        <end position="86"/>
    </location>
</feature>
<feature type="domain" description="Thiamin/hydroxymethyl pyrimidine-binding YkoF putative" evidence="1">
    <location>
        <begin position="113"/>
        <end position="191"/>
    </location>
</feature>
<reference evidence="2 3" key="1">
    <citation type="submission" date="2022-12" db="EMBL/GenBank/DDBJ databases">
        <title>Metagenome assembled genome from gulf of manar.</title>
        <authorList>
            <person name="Kohli P."/>
            <person name="Pk S."/>
            <person name="Venkata Ramana C."/>
            <person name="Sasikala C."/>
        </authorList>
    </citation>
    <scope>NUCLEOTIDE SEQUENCE [LARGE SCALE GENOMIC DNA]</scope>
    <source>
        <strain evidence="2">JB008</strain>
    </source>
</reference>
<organism evidence="2 3">
    <name type="scientific">Candidatus Thalassospirochaeta sargassi</name>
    <dbReference type="NCBI Taxonomy" id="3119039"/>
    <lineage>
        <taxon>Bacteria</taxon>
        <taxon>Pseudomonadati</taxon>
        <taxon>Spirochaetota</taxon>
        <taxon>Spirochaetia</taxon>
        <taxon>Spirochaetales</taxon>
        <taxon>Spirochaetaceae</taxon>
        <taxon>Candidatus Thalassospirochaeta</taxon>
    </lineage>
</organism>
<evidence type="ECO:0000313" key="3">
    <source>
        <dbReference type="Proteomes" id="UP001221217"/>
    </source>
</evidence>
<sequence length="199" mass="21771">MKCCSTGIYGAHLGVYPMQDKFADLILNAVKESDRRNLAVLTDDMGTTIQGSRRRVFDYVTEIIGRAFEPEGHTVANLLFSFGCEGDVPETIPADTTDEIITDLSSVYDIPVSCLWSYYPLGADTHLSVIEDTIAGVQSKNQLEISRAHYCTRLDGPLGTLLTALEEAFETSVRGGIHTVFHLTLSKGSPSVPNKNIQL</sequence>
<dbReference type="InterPro" id="IPR029756">
    <property type="entry name" value="MTH1187/YkoF-like"/>
</dbReference>
<name>A0AAJ1MI59_9SPIO</name>
<dbReference type="InterPro" id="IPR011522">
    <property type="entry name" value="Thiamin/HMP-bd_put_YkoF"/>
</dbReference>